<comment type="caution">
    <text evidence="3">The sequence shown here is derived from an EMBL/GenBank/DDBJ whole genome shotgun (WGS) entry which is preliminary data.</text>
</comment>
<feature type="region of interest" description="Disordered" evidence="1">
    <location>
        <begin position="408"/>
        <end position="561"/>
    </location>
</feature>
<evidence type="ECO:0000313" key="4">
    <source>
        <dbReference type="Proteomes" id="UP001497497"/>
    </source>
</evidence>
<feature type="region of interest" description="Disordered" evidence="1">
    <location>
        <begin position="348"/>
        <end position="369"/>
    </location>
</feature>
<feature type="compositionally biased region" description="Basic and acidic residues" evidence="1">
    <location>
        <begin position="460"/>
        <end position="517"/>
    </location>
</feature>
<keyword evidence="2" id="KW-0812">Transmembrane</keyword>
<organism evidence="3 4">
    <name type="scientific">Lymnaea stagnalis</name>
    <name type="common">Great pond snail</name>
    <name type="synonym">Helix stagnalis</name>
    <dbReference type="NCBI Taxonomy" id="6523"/>
    <lineage>
        <taxon>Eukaryota</taxon>
        <taxon>Metazoa</taxon>
        <taxon>Spiralia</taxon>
        <taxon>Lophotrochozoa</taxon>
        <taxon>Mollusca</taxon>
        <taxon>Gastropoda</taxon>
        <taxon>Heterobranchia</taxon>
        <taxon>Euthyneura</taxon>
        <taxon>Panpulmonata</taxon>
        <taxon>Hygrophila</taxon>
        <taxon>Lymnaeoidea</taxon>
        <taxon>Lymnaeidae</taxon>
        <taxon>Lymnaea</taxon>
    </lineage>
</organism>
<keyword evidence="2" id="KW-1133">Transmembrane helix</keyword>
<protein>
    <submittedName>
        <fullName evidence="3">Uncharacterized protein</fullName>
    </submittedName>
</protein>
<sequence length="645" mass="73519">MTVIKTSSVTKLMGDGPGLTALNFPPDSGSPSPIGSVTPSQGSHAMLIPSITHAKDDAKSKRKKILNQTKNLNQQRLKNILWLLLITSLFALIVCVAITLVNSLHDNFLFRERGTSESVICQPSGKCETKSKRMRDFKSIEMIETRSESDGHRCIHRRSIMDEGIDNSEIIHDLSTKWSAIVEHDDQRCLIFDMRDLEVSGCPKEYPWSLDMRIGIPVCKTSLDQIAPIRRVLRHILDDNLQNTTFAGYLTAKLCSLYKSAVVDKVIVQYFDADNNRIVKRSVLAHVEEEKGGLNEGKKGVAKQKRLRRKRSVKMGKNLKRLTGKHEEENSIKRVYRSLDRKYLFTAPDDDRRQRRNAGRTAKIPDRKKHKPRINIKAIRLFYTSRKAKPNEKTGFERKAHNANSNIKWSRKNHPYGHLKWPKSTGFKNRSRAAPYKGDKINPVVGGLHNNGRKTVPQRKPRDDQGVMHKKQKYETRADRNVEMNIKGKDINPREKRSIIDKNNKPSDAGDHGDAKAKKGKNKPKMLLSIRANTAPEKVGNKSNHKYIKKEQKQAQSGPRKSVLEDDIIFGHYNPHIPGHWELVYSEIGRNGIATLAHKLQLPNNEMEKNNEHLAVREIHNLITAAVEADLHKILEEKEDNELHL</sequence>
<keyword evidence="4" id="KW-1185">Reference proteome</keyword>
<evidence type="ECO:0000313" key="3">
    <source>
        <dbReference type="EMBL" id="CAL1546075.1"/>
    </source>
</evidence>
<accession>A0AAV2IJT3</accession>
<name>A0AAV2IJT3_LYMST</name>
<dbReference type="AlphaFoldDB" id="A0AAV2IJT3"/>
<reference evidence="3 4" key="1">
    <citation type="submission" date="2024-04" db="EMBL/GenBank/DDBJ databases">
        <authorList>
            <consortium name="Genoscope - CEA"/>
            <person name="William W."/>
        </authorList>
    </citation>
    <scope>NUCLEOTIDE SEQUENCE [LARGE SCALE GENOMIC DNA]</scope>
</reference>
<proteinExistence type="predicted"/>
<dbReference type="EMBL" id="CAXITT010000768">
    <property type="protein sequence ID" value="CAL1546075.1"/>
    <property type="molecule type" value="Genomic_DNA"/>
</dbReference>
<gene>
    <name evidence="3" type="ORF">GSLYS_00019452001</name>
</gene>
<keyword evidence="2" id="KW-0472">Membrane</keyword>
<feature type="compositionally biased region" description="Basic residues" evidence="1">
    <location>
        <begin position="409"/>
        <end position="421"/>
    </location>
</feature>
<evidence type="ECO:0000256" key="1">
    <source>
        <dbReference type="SAM" id="MobiDB-lite"/>
    </source>
</evidence>
<dbReference type="Proteomes" id="UP001497497">
    <property type="component" value="Unassembled WGS sequence"/>
</dbReference>
<evidence type="ECO:0000256" key="2">
    <source>
        <dbReference type="SAM" id="Phobius"/>
    </source>
</evidence>
<feature type="transmembrane region" description="Helical" evidence="2">
    <location>
        <begin position="80"/>
        <end position="101"/>
    </location>
</feature>